<evidence type="ECO:0000259" key="6">
    <source>
        <dbReference type="Pfam" id="PF00920"/>
    </source>
</evidence>
<dbReference type="PANTHER" id="PTHR43661:SF3">
    <property type="entry name" value="D-XYLONATE DEHYDRATASE YAGF-RELATED"/>
    <property type="match status" value="1"/>
</dbReference>
<dbReference type="SUPFAM" id="SSF52016">
    <property type="entry name" value="LeuD/IlvD-like"/>
    <property type="match status" value="1"/>
</dbReference>
<evidence type="ECO:0000256" key="2">
    <source>
        <dbReference type="ARBA" id="ARBA00022723"/>
    </source>
</evidence>
<evidence type="ECO:0000256" key="4">
    <source>
        <dbReference type="ARBA" id="ARBA00023014"/>
    </source>
</evidence>
<dbReference type="InterPro" id="IPR056740">
    <property type="entry name" value="ILV_EDD_C"/>
</dbReference>
<name>A0A212K3G1_9DELT</name>
<evidence type="ECO:0000259" key="7">
    <source>
        <dbReference type="Pfam" id="PF24877"/>
    </source>
</evidence>
<dbReference type="AlphaFoldDB" id="A0A212K3G1"/>
<dbReference type="Gene3D" id="3.50.30.80">
    <property type="entry name" value="IlvD/EDD C-terminal domain-like"/>
    <property type="match status" value="1"/>
</dbReference>
<dbReference type="SUPFAM" id="SSF143975">
    <property type="entry name" value="IlvD/EDD N-terminal domain-like"/>
    <property type="match status" value="1"/>
</dbReference>
<reference evidence="8" key="1">
    <citation type="submission" date="2016-04" db="EMBL/GenBank/DDBJ databases">
        <authorList>
            <person name="Evans L.H."/>
            <person name="Alamgir A."/>
            <person name="Owens N."/>
            <person name="Weber N.D."/>
            <person name="Virtaneva K."/>
            <person name="Barbian K."/>
            <person name="Babar A."/>
            <person name="Rosenke K."/>
        </authorList>
    </citation>
    <scope>NUCLEOTIDE SEQUENCE</scope>
    <source>
        <strain evidence="8">86</strain>
    </source>
</reference>
<evidence type="ECO:0000313" key="8">
    <source>
        <dbReference type="EMBL" id="SBW06065.1"/>
    </source>
</evidence>
<accession>A0A212K3G1</accession>
<comment type="similarity">
    <text evidence="1">Belongs to the IlvD/Edd family.</text>
</comment>
<dbReference type="GO" id="GO:0046872">
    <property type="term" value="F:metal ion binding"/>
    <property type="evidence" value="ECO:0007669"/>
    <property type="project" value="UniProtKB-KW"/>
</dbReference>
<dbReference type="GO" id="GO:0051536">
    <property type="term" value="F:iron-sulfur cluster binding"/>
    <property type="evidence" value="ECO:0007669"/>
    <property type="project" value="UniProtKB-KW"/>
</dbReference>
<organism evidence="8">
    <name type="scientific">uncultured delta proteobacterium</name>
    <dbReference type="NCBI Taxonomy" id="34034"/>
    <lineage>
        <taxon>Bacteria</taxon>
        <taxon>Deltaproteobacteria</taxon>
        <taxon>environmental samples</taxon>
    </lineage>
</organism>
<dbReference type="InterPro" id="IPR000581">
    <property type="entry name" value="ILV_EDD_N"/>
</dbReference>
<keyword evidence="4" id="KW-0411">Iron-sulfur</keyword>
<dbReference type="PANTHER" id="PTHR43661">
    <property type="entry name" value="D-XYLONATE DEHYDRATASE"/>
    <property type="match status" value="1"/>
</dbReference>
<evidence type="ECO:0000256" key="1">
    <source>
        <dbReference type="ARBA" id="ARBA00006486"/>
    </source>
</evidence>
<dbReference type="InterPro" id="IPR020558">
    <property type="entry name" value="DiOHA_6PGluconate_deHydtase_CS"/>
</dbReference>
<protein>
    <submittedName>
        <fullName evidence="8">Dihydroxy-acid dehydratase</fullName>
        <ecNumber evidence="8">4.2.1.9</ecNumber>
    </submittedName>
</protein>
<feature type="domain" description="Dihydroxy-acid/6-phosphogluconate dehydratase C-terminal" evidence="7">
    <location>
        <begin position="356"/>
        <end position="546"/>
    </location>
</feature>
<dbReference type="InterPro" id="IPR037237">
    <property type="entry name" value="IlvD/EDD_N"/>
</dbReference>
<dbReference type="EC" id="4.2.1.9" evidence="8"/>
<keyword evidence="2" id="KW-0479">Metal-binding</keyword>
<evidence type="ECO:0000256" key="3">
    <source>
        <dbReference type="ARBA" id="ARBA00023004"/>
    </source>
</evidence>
<feature type="domain" description="Dihydroxy-acid/6-phosphogluconate dehydratase N-terminal" evidence="6">
    <location>
        <begin position="31"/>
        <end position="343"/>
    </location>
</feature>
<proteinExistence type="inferred from homology"/>
<dbReference type="Pfam" id="PF24877">
    <property type="entry name" value="ILV_EDD_C"/>
    <property type="match status" value="1"/>
</dbReference>
<gene>
    <name evidence="8" type="primary">ilvD</name>
    <name evidence="8" type="ORF">KL86DPRO_20597</name>
</gene>
<keyword evidence="3" id="KW-0408">Iron</keyword>
<sequence length="551" mass="59212">MPRNGCIEDKTEAYYVGLMNSVGYRKKDLEKPVIGIVNSWNDVNPGHKPLKELAQVVREGVWAAGGAPAEFTVPAPCDGIAQGEGMHCVLPSRDLIAGSIECMVRSHGFDGLVFLCSCDKIVPGMLMAAASLNMPSLFLTAGSMLPYKEGGEEYVTPDLKEAIGKFNSKAIDKATFERWRENMCFSGGTCSMFGTANTMGTFLEAVGLAPFGSATMLFAAAAKIRQARDVGERIVALTKEGSRFSDYLNEKSIVNGIKYVSATGGSTNAVLHTMAIARAMGLTLTLRDFDAVQKTVPVIAKFKPSAKPNIHTYHQAGGVPAVLQTLRPHLDLTAKLAMGGTLQTYLDTADIRADRDIIHDLDTPMHENGCFSILFGNLAPLGAVVKKSGVEPSMFRHVGPAVVFNSEEEVRDYLLQSKVEKGSVLVIRYEGPKGGPGMREMSIPAGMLVGMGLHTSVAMVTDGRYSGATRGPCVGHVAPEAWEGGPLAYVQNGDIIEIDLEKNILSLHVDDAELARRKETAQRPDKPLRGVQAAYRAAVSGADEGALWMYR</sequence>
<dbReference type="FunFam" id="3.50.30.80:FF:000001">
    <property type="entry name" value="Dihydroxy-acid dehydratase"/>
    <property type="match status" value="1"/>
</dbReference>
<dbReference type="GO" id="GO:0004160">
    <property type="term" value="F:dihydroxy-acid dehydratase activity"/>
    <property type="evidence" value="ECO:0007669"/>
    <property type="project" value="UniProtKB-EC"/>
</dbReference>
<keyword evidence="5 8" id="KW-0456">Lyase</keyword>
<evidence type="ECO:0000256" key="5">
    <source>
        <dbReference type="ARBA" id="ARBA00023239"/>
    </source>
</evidence>
<dbReference type="InterPro" id="IPR042096">
    <property type="entry name" value="Dihydro-acid_dehy_C"/>
</dbReference>
<dbReference type="Pfam" id="PF00920">
    <property type="entry name" value="ILVD_EDD_N"/>
    <property type="match status" value="1"/>
</dbReference>
<dbReference type="GO" id="GO:0005829">
    <property type="term" value="C:cytosol"/>
    <property type="evidence" value="ECO:0007669"/>
    <property type="project" value="TreeGrafter"/>
</dbReference>
<dbReference type="PROSITE" id="PS00886">
    <property type="entry name" value="ILVD_EDD_1"/>
    <property type="match status" value="1"/>
</dbReference>
<dbReference type="PROSITE" id="PS00887">
    <property type="entry name" value="ILVD_EDD_2"/>
    <property type="match status" value="1"/>
</dbReference>
<dbReference type="EMBL" id="FLUQ01000002">
    <property type="protein sequence ID" value="SBW06065.1"/>
    <property type="molecule type" value="Genomic_DNA"/>
</dbReference>